<name>A0AA36I0U1_9DINO</name>
<dbReference type="InterPro" id="IPR037151">
    <property type="entry name" value="AlkB-like_sf"/>
</dbReference>
<feature type="compositionally biased region" description="Basic and acidic residues" evidence="1">
    <location>
        <begin position="366"/>
        <end position="377"/>
    </location>
</feature>
<dbReference type="PANTHER" id="PTHR42256">
    <property type="entry name" value="OXOGLUTARATE/IRON-DEPENDENT DIOXYGENASE"/>
    <property type="match status" value="1"/>
</dbReference>
<evidence type="ECO:0000313" key="3">
    <source>
        <dbReference type="Proteomes" id="UP001178507"/>
    </source>
</evidence>
<protein>
    <recommendedName>
        <fullName evidence="4">Fe2OG dioxygenase domain-containing protein</fullName>
    </recommendedName>
</protein>
<dbReference type="Proteomes" id="UP001178507">
    <property type="component" value="Unassembled WGS sequence"/>
</dbReference>
<evidence type="ECO:0000256" key="1">
    <source>
        <dbReference type="SAM" id="MobiDB-lite"/>
    </source>
</evidence>
<dbReference type="Gene3D" id="2.60.120.590">
    <property type="entry name" value="Alpha-ketoglutarate-dependent dioxygenase AlkB-like"/>
    <property type="match status" value="1"/>
</dbReference>
<keyword evidence="3" id="KW-1185">Reference proteome</keyword>
<dbReference type="EMBL" id="CAUJNA010000558">
    <property type="protein sequence ID" value="CAJ1378651.1"/>
    <property type="molecule type" value="Genomic_DNA"/>
</dbReference>
<reference evidence="2" key="1">
    <citation type="submission" date="2023-08" db="EMBL/GenBank/DDBJ databases">
        <authorList>
            <person name="Chen Y."/>
            <person name="Shah S."/>
            <person name="Dougan E. K."/>
            <person name="Thang M."/>
            <person name="Chan C."/>
        </authorList>
    </citation>
    <scope>NUCLEOTIDE SEQUENCE</scope>
</reference>
<dbReference type="PANTHER" id="PTHR42256:SF1">
    <property type="entry name" value="FE2OG DIOXYGENASE DOMAIN-CONTAINING PROTEIN"/>
    <property type="match status" value="1"/>
</dbReference>
<sequence>MPRWRITGGADKGGLIVREGAELGSRPLGRVSTGALVEQLGTEGARLHYRLLVGCGPVEGWISTRLDQRPLAELDVEPGVEPSAMAEDLSRILKSGTKHAPAGVCPEGDLQLFEKLQLELGKGQRNFSGRWRPQSEGKWKTPWRNGLGSEQVETSDGEKLPLLAQVLRRLEEVANAEMLQWWANLYEDGSVGCEFHHDGHAEWHITAGASFGAARKLTFQHEASGAERSFLQRNGDIFAFDHHVDEAFMHGVYPVEEELGPRISVIIMGRSRGKSIHSCFAQEQVDHRNNFARDCLASIERLRTSIDSQEAALRAKEPEVETLPEGELLLDAGWELRQQKSQADVLVAAFLDANAGSSSDPTQIREAPRGHQPHETPAKPAGRPQGAECEAGQAALAPCPCTGQCQVARGSRVLSRTAARRGCNCEAVAGELGVHTRSR</sequence>
<gene>
    <name evidence="2" type="ORF">EVOR1521_LOCUS7141</name>
</gene>
<evidence type="ECO:0000313" key="2">
    <source>
        <dbReference type="EMBL" id="CAJ1378651.1"/>
    </source>
</evidence>
<dbReference type="AlphaFoldDB" id="A0AA36I0U1"/>
<feature type="region of interest" description="Disordered" evidence="1">
    <location>
        <begin position="356"/>
        <end position="389"/>
    </location>
</feature>
<proteinExistence type="predicted"/>
<dbReference type="SUPFAM" id="SSF51197">
    <property type="entry name" value="Clavaminate synthase-like"/>
    <property type="match status" value="1"/>
</dbReference>
<accession>A0AA36I0U1</accession>
<organism evidence="2 3">
    <name type="scientific">Effrenium voratum</name>
    <dbReference type="NCBI Taxonomy" id="2562239"/>
    <lineage>
        <taxon>Eukaryota</taxon>
        <taxon>Sar</taxon>
        <taxon>Alveolata</taxon>
        <taxon>Dinophyceae</taxon>
        <taxon>Suessiales</taxon>
        <taxon>Symbiodiniaceae</taxon>
        <taxon>Effrenium</taxon>
    </lineage>
</organism>
<feature type="region of interest" description="Disordered" evidence="1">
    <location>
        <begin position="127"/>
        <end position="152"/>
    </location>
</feature>
<evidence type="ECO:0008006" key="4">
    <source>
        <dbReference type="Google" id="ProtNLM"/>
    </source>
</evidence>
<comment type="caution">
    <text evidence="2">The sequence shown here is derived from an EMBL/GenBank/DDBJ whole genome shotgun (WGS) entry which is preliminary data.</text>
</comment>